<protein>
    <recommendedName>
        <fullName evidence="3">DUF2235 domain-containing protein</fullName>
    </recommendedName>
</protein>
<evidence type="ECO:0008006" key="3">
    <source>
        <dbReference type="Google" id="ProtNLM"/>
    </source>
</evidence>
<dbReference type="Proteomes" id="UP001272137">
    <property type="component" value="Unassembled WGS sequence"/>
</dbReference>
<proteinExistence type="predicted"/>
<comment type="caution">
    <text evidence="1">The sequence shown here is derived from an EMBL/GenBank/DDBJ whole genome shotgun (WGS) entry which is preliminary data.</text>
</comment>
<dbReference type="AlphaFoldDB" id="A0AAW9D2Q9"/>
<gene>
    <name evidence="1" type="ORF">C7S16_0831</name>
</gene>
<reference evidence="1" key="1">
    <citation type="submission" date="2018-08" db="EMBL/GenBank/DDBJ databases">
        <title>Identification of Burkholderia cepacia strains that express a Burkholderia pseudomallei-like capsular polysaccharide.</title>
        <authorList>
            <person name="Burtnick M.N."/>
            <person name="Vongsouvath M."/>
            <person name="Newton P."/>
            <person name="Wuthiekanun V."/>
            <person name="Limmathurotsakul D."/>
            <person name="Brett P.J."/>
            <person name="Chantratita N."/>
            <person name="Dance D.A."/>
        </authorList>
    </citation>
    <scope>NUCLEOTIDE SEQUENCE</scope>
    <source>
        <strain evidence="1">SBXCC001</strain>
    </source>
</reference>
<sequence>MSAHEVRQAFPLDSVRVDKTYPGNCEEVVYPGVHSDVGAAMGRMSRGVVTTCR</sequence>
<organism evidence="1 2">
    <name type="scientific">Burkholderia thailandensis</name>
    <dbReference type="NCBI Taxonomy" id="57975"/>
    <lineage>
        <taxon>Bacteria</taxon>
        <taxon>Pseudomonadati</taxon>
        <taxon>Pseudomonadota</taxon>
        <taxon>Betaproteobacteria</taxon>
        <taxon>Burkholderiales</taxon>
        <taxon>Burkholderiaceae</taxon>
        <taxon>Burkholderia</taxon>
        <taxon>pseudomallei group</taxon>
    </lineage>
</organism>
<name>A0AAW9D2Q9_BURTH</name>
<accession>A0AAW9D2Q9</accession>
<evidence type="ECO:0000313" key="2">
    <source>
        <dbReference type="Proteomes" id="UP001272137"/>
    </source>
</evidence>
<evidence type="ECO:0000313" key="1">
    <source>
        <dbReference type="EMBL" id="MDW9256591.1"/>
    </source>
</evidence>
<dbReference type="EMBL" id="QXCT01000002">
    <property type="protein sequence ID" value="MDW9256591.1"/>
    <property type="molecule type" value="Genomic_DNA"/>
</dbReference>